<keyword evidence="6" id="KW-1185">Reference proteome</keyword>
<dbReference type="Gene3D" id="3.30.450.40">
    <property type="match status" value="1"/>
</dbReference>
<dbReference type="RefSeq" id="WP_203947981.1">
    <property type="nucleotide sequence ID" value="NZ_BOOR01000056.1"/>
</dbReference>
<keyword evidence="1" id="KW-0805">Transcription regulation</keyword>
<name>A0A8J3V893_9ACTN</name>
<evidence type="ECO:0000313" key="6">
    <source>
        <dbReference type="Proteomes" id="UP000605992"/>
    </source>
</evidence>
<protein>
    <submittedName>
        <fullName evidence="5">Transcriptional regulator</fullName>
    </submittedName>
</protein>
<dbReference type="InterPro" id="IPR029016">
    <property type="entry name" value="GAF-like_dom_sf"/>
</dbReference>
<organism evidence="5 6">
    <name type="scientific">Planotetraspora thailandica</name>
    <dbReference type="NCBI Taxonomy" id="487172"/>
    <lineage>
        <taxon>Bacteria</taxon>
        <taxon>Bacillati</taxon>
        <taxon>Actinomycetota</taxon>
        <taxon>Actinomycetes</taxon>
        <taxon>Streptosporangiales</taxon>
        <taxon>Streptosporangiaceae</taxon>
        <taxon>Planotetraspora</taxon>
    </lineage>
</organism>
<feature type="domain" description="OmpR/PhoB-type" evidence="4">
    <location>
        <begin position="336"/>
        <end position="401"/>
    </location>
</feature>
<dbReference type="GO" id="GO:0003677">
    <property type="term" value="F:DNA binding"/>
    <property type="evidence" value="ECO:0007669"/>
    <property type="project" value="UniProtKB-KW"/>
</dbReference>
<dbReference type="Gene3D" id="1.10.10.10">
    <property type="entry name" value="Winged helix-like DNA-binding domain superfamily/Winged helix DNA-binding domain"/>
    <property type="match status" value="1"/>
</dbReference>
<dbReference type="EMBL" id="BOOR01000056">
    <property type="protein sequence ID" value="GII57865.1"/>
    <property type="molecule type" value="Genomic_DNA"/>
</dbReference>
<reference evidence="5" key="1">
    <citation type="submission" date="2021-01" db="EMBL/GenBank/DDBJ databases">
        <title>Whole genome shotgun sequence of Planotetraspora thailandica NBRC 104271.</title>
        <authorList>
            <person name="Komaki H."/>
            <person name="Tamura T."/>
        </authorList>
    </citation>
    <scope>NUCLEOTIDE SEQUENCE</scope>
    <source>
        <strain evidence="5">NBRC 104271</strain>
    </source>
</reference>
<keyword evidence="2" id="KW-0238">DNA-binding</keyword>
<dbReference type="InterPro" id="IPR036388">
    <property type="entry name" value="WH-like_DNA-bd_sf"/>
</dbReference>
<dbReference type="SUPFAM" id="SSF46894">
    <property type="entry name" value="C-terminal effector domain of the bipartite response regulators"/>
    <property type="match status" value="1"/>
</dbReference>
<sequence length="510" mass="55128">MDVETGGAASAVGPSSDPRAQFHLLQQVHEAVLSGGRPPVQPRRMIFESWRRSLAARVNPDGYRPPVVYGSEEMADVRTAHPLRPVLPLLRELLVGIADESRHVMIITDAGGTILWREGPADICRRADSVGLREGMRWTEDAIGTNAMGTSLAIDAPVQIYSAEHLVRTYHTWTCAAAPIHDPDTGAMLGSADVSGVLDTLHPAVVALVSAAARLSESHLRDLMEMRDERMRTVNMRHLAGLRGESGALLSPTGRVIAAQPDTRWPARIIVPPGADRVLLGDVSLGAGRETLVEALIEPLPEGYLVRVPRPARPAAPWPKLSLAFLGERPVAVLDGRELPLTLRRAELLALLALHPAGVTAEQLALQLYGEEGNPTTARSEIHRLRAWLGEHAMTTKPYRLRADVEADFLAVRAALRSGDVRTAVAACHAPLLADSEAPAIREERYELLAALRSAVLDHHDVEALWTFAQSAAGGDDLEVFERLTAGLPAHDPRQAVAAARLAWLRAADA</sequence>
<proteinExistence type="predicted"/>
<accession>A0A8J3V893</accession>
<dbReference type="SMART" id="SM00862">
    <property type="entry name" value="Trans_reg_C"/>
    <property type="match status" value="1"/>
</dbReference>
<evidence type="ECO:0000256" key="1">
    <source>
        <dbReference type="ARBA" id="ARBA00023015"/>
    </source>
</evidence>
<dbReference type="GO" id="GO:0006355">
    <property type="term" value="P:regulation of DNA-templated transcription"/>
    <property type="evidence" value="ECO:0007669"/>
    <property type="project" value="InterPro"/>
</dbReference>
<evidence type="ECO:0000313" key="5">
    <source>
        <dbReference type="EMBL" id="GII57865.1"/>
    </source>
</evidence>
<dbReference type="AlphaFoldDB" id="A0A8J3V893"/>
<comment type="caution">
    <text evidence="5">The sequence shown here is derived from an EMBL/GenBank/DDBJ whole genome shotgun (WGS) entry which is preliminary data.</text>
</comment>
<dbReference type="GO" id="GO:0000160">
    <property type="term" value="P:phosphorelay signal transduction system"/>
    <property type="evidence" value="ECO:0007669"/>
    <property type="project" value="InterPro"/>
</dbReference>
<dbReference type="Proteomes" id="UP000605992">
    <property type="component" value="Unassembled WGS sequence"/>
</dbReference>
<dbReference type="InterPro" id="IPR016032">
    <property type="entry name" value="Sig_transdc_resp-reg_C-effctor"/>
</dbReference>
<evidence type="ECO:0000259" key="4">
    <source>
        <dbReference type="SMART" id="SM00862"/>
    </source>
</evidence>
<dbReference type="InterPro" id="IPR001867">
    <property type="entry name" value="OmpR/PhoB-type_DNA-bd"/>
</dbReference>
<evidence type="ECO:0000256" key="2">
    <source>
        <dbReference type="ARBA" id="ARBA00023125"/>
    </source>
</evidence>
<evidence type="ECO:0000256" key="3">
    <source>
        <dbReference type="ARBA" id="ARBA00023163"/>
    </source>
</evidence>
<gene>
    <name evidence="5" type="ORF">Pth03_62540</name>
</gene>
<keyword evidence="3" id="KW-0804">Transcription</keyword>